<proteinExistence type="predicted"/>
<accession>A0ABR0GXF5</accession>
<dbReference type="EMBL" id="JAFFHA010000001">
    <property type="protein sequence ID" value="KAK4660349.1"/>
    <property type="molecule type" value="Genomic_DNA"/>
</dbReference>
<feature type="compositionally biased region" description="Polar residues" evidence="1">
    <location>
        <begin position="45"/>
        <end position="56"/>
    </location>
</feature>
<name>A0ABR0GXF5_9PEZI</name>
<evidence type="ECO:0000313" key="3">
    <source>
        <dbReference type="Proteomes" id="UP001323405"/>
    </source>
</evidence>
<comment type="caution">
    <text evidence="2">The sequence shown here is derived from an EMBL/GenBank/DDBJ whole genome shotgun (WGS) entry which is preliminary data.</text>
</comment>
<reference evidence="2 3" key="1">
    <citation type="journal article" date="2023" name="bioRxiv">
        <title>High-quality genome assemblies of four members of thePodospora anserinaspecies complex.</title>
        <authorList>
            <person name="Ament-Velasquez S.L."/>
            <person name="Vogan A.A."/>
            <person name="Wallerman O."/>
            <person name="Hartmann F."/>
            <person name="Gautier V."/>
            <person name="Silar P."/>
            <person name="Giraud T."/>
            <person name="Johannesson H."/>
        </authorList>
    </citation>
    <scope>NUCLEOTIDE SEQUENCE [LARGE SCALE GENOMIC DNA]</scope>
    <source>
        <strain evidence="2 3">CBS 415.72m</strain>
    </source>
</reference>
<dbReference type="Proteomes" id="UP001323405">
    <property type="component" value="Unassembled WGS sequence"/>
</dbReference>
<evidence type="ECO:0000313" key="2">
    <source>
        <dbReference type="EMBL" id="KAK4660349.1"/>
    </source>
</evidence>
<dbReference type="GeneID" id="87902573"/>
<dbReference type="RefSeq" id="XP_062749319.1">
    <property type="nucleotide sequence ID" value="XM_062883051.1"/>
</dbReference>
<evidence type="ECO:0000256" key="1">
    <source>
        <dbReference type="SAM" id="MobiDB-lite"/>
    </source>
</evidence>
<organism evidence="2 3">
    <name type="scientific">Podospora pseudocomata</name>
    <dbReference type="NCBI Taxonomy" id="2093779"/>
    <lineage>
        <taxon>Eukaryota</taxon>
        <taxon>Fungi</taxon>
        <taxon>Dikarya</taxon>
        <taxon>Ascomycota</taxon>
        <taxon>Pezizomycotina</taxon>
        <taxon>Sordariomycetes</taxon>
        <taxon>Sordariomycetidae</taxon>
        <taxon>Sordariales</taxon>
        <taxon>Podosporaceae</taxon>
        <taxon>Podospora</taxon>
    </lineage>
</organism>
<gene>
    <name evidence="2" type="ORF">QC762_0018120</name>
</gene>
<keyword evidence="3" id="KW-1185">Reference proteome</keyword>
<sequence length="79" mass="8938">MEKEGGFRFPIYIQHSHVTQRGILSEKKIPLVFIFIRSNIRASAHPSTPVTINGQKSSRRHTSNTARQKLYGDPCPSMS</sequence>
<feature type="region of interest" description="Disordered" evidence="1">
    <location>
        <begin position="44"/>
        <end position="79"/>
    </location>
</feature>
<protein>
    <submittedName>
        <fullName evidence="2">Uncharacterized protein</fullName>
    </submittedName>
</protein>